<gene>
    <name evidence="3" type="ORF">J2S49_001185</name>
</gene>
<evidence type="ECO:0000313" key="4">
    <source>
        <dbReference type="Proteomes" id="UP001235966"/>
    </source>
</evidence>
<keyword evidence="2" id="KW-0812">Transmembrane</keyword>
<protein>
    <submittedName>
        <fullName evidence="3">Uncharacterized protein</fullName>
    </submittedName>
</protein>
<evidence type="ECO:0000313" key="3">
    <source>
        <dbReference type="EMBL" id="MDP9801109.1"/>
    </source>
</evidence>
<feature type="region of interest" description="Disordered" evidence="1">
    <location>
        <begin position="1"/>
        <end position="39"/>
    </location>
</feature>
<name>A0ABT9NBL8_9ACTO</name>
<proteinExistence type="predicted"/>
<dbReference type="EMBL" id="JAUSQW010000001">
    <property type="protein sequence ID" value="MDP9801109.1"/>
    <property type="molecule type" value="Genomic_DNA"/>
</dbReference>
<keyword evidence="2" id="KW-1133">Transmembrane helix</keyword>
<keyword evidence="4" id="KW-1185">Reference proteome</keyword>
<keyword evidence="2" id="KW-0472">Membrane</keyword>
<sequence length="286" mass="29662">MNEFPEKPTPTPEPGSQGSAFSQEKAPEFAEAAQRGAAPASAAKRHDAMIAGAVALVGSAAVVAGIFLYPMISGQNDPQAAPSAVSSTSASTPASASASAPASPQATASASAASETNNPSPSATTAETAEPFRVHGVDLDASMFASPAEAKAVSSKITAEEKAGRPVLVGTVKVQDELTANEALTGSREYNGEPNSGKFAVFYLDKPLEMGLGAVGLPKGEHDFRKLQAVGLGNTLWEEERFDKWKKYDGKRVVFSFDFHNTVWPSEAVVPVGQPSADPTMVVVLK</sequence>
<feature type="region of interest" description="Disordered" evidence="1">
    <location>
        <begin position="77"/>
        <end position="128"/>
    </location>
</feature>
<feature type="compositionally biased region" description="Low complexity" evidence="1">
    <location>
        <begin position="78"/>
        <end position="123"/>
    </location>
</feature>
<dbReference type="Proteomes" id="UP001235966">
    <property type="component" value="Unassembled WGS sequence"/>
</dbReference>
<feature type="transmembrane region" description="Helical" evidence="2">
    <location>
        <begin position="50"/>
        <end position="72"/>
    </location>
</feature>
<organism evidence="3 4">
    <name type="scientific">Arcanobacterium wilhelmae</name>
    <dbReference type="NCBI Taxonomy" id="1803177"/>
    <lineage>
        <taxon>Bacteria</taxon>
        <taxon>Bacillati</taxon>
        <taxon>Actinomycetota</taxon>
        <taxon>Actinomycetes</taxon>
        <taxon>Actinomycetales</taxon>
        <taxon>Actinomycetaceae</taxon>
        <taxon>Arcanobacterium</taxon>
    </lineage>
</organism>
<evidence type="ECO:0000256" key="1">
    <source>
        <dbReference type="SAM" id="MobiDB-lite"/>
    </source>
</evidence>
<evidence type="ECO:0000256" key="2">
    <source>
        <dbReference type="SAM" id="Phobius"/>
    </source>
</evidence>
<feature type="compositionally biased region" description="Low complexity" evidence="1">
    <location>
        <begin position="29"/>
        <end position="39"/>
    </location>
</feature>
<dbReference type="RefSeq" id="WP_278058811.1">
    <property type="nucleotide sequence ID" value="NZ_CP121247.1"/>
</dbReference>
<comment type="caution">
    <text evidence="3">The sequence shown here is derived from an EMBL/GenBank/DDBJ whole genome shotgun (WGS) entry which is preliminary data.</text>
</comment>
<accession>A0ABT9NBL8</accession>
<reference evidence="3 4" key="1">
    <citation type="submission" date="2023-07" db="EMBL/GenBank/DDBJ databases">
        <title>Sequencing the genomes of 1000 actinobacteria strains.</title>
        <authorList>
            <person name="Klenk H.-P."/>
        </authorList>
    </citation>
    <scope>NUCLEOTIDE SEQUENCE [LARGE SCALE GENOMIC DNA]</scope>
    <source>
        <strain evidence="3 4">DSM 102162</strain>
    </source>
</reference>